<keyword evidence="2" id="KW-1185">Reference proteome</keyword>
<protein>
    <submittedName>
        <fullName evidence="1">Uncharacterized protein</fullName>
    </submittedName>
</protein>
<sequence length="59" mass="6512">MTFSYTTDDGQKSVVAPLKIGICVLIRGSQFIIENISNSQINKVASEVLDLCTMKTIYL</sequence>
<name>A0A9J5X0X6_SOLCO</name>
<dbReference type="EMBL" id="JACXVP010000010">
    <property type="protein sequence ID" value="KAG5581849.1"/>
    <property type="molecule type" value="Genomic_DNA"/>
</dbReference>
<accession>A0A9J5X0X6</accession>
<evidence type="ECO:0000313" key="1">
    <source>
        <dbReference type="EMBL" id="KAG5581849.1"/>
    </source>
</evidence>
<proteinExistence type="predicted"/>
<evidence type="ECO:0000313" key="2">
    <source>
        <dbReference type="Proteomes" id="UP000824120"/>
    </source>
</evidence>
<dbReference type="Proteomes" id="UP000824120">
    <property type="component" value="Chromosome 10"/>
</dbReference>
<reference evidence="1 2" key="1">
    <citation type="submission" date="2020-09" db="EMBL/GenBank/DDBJ databases">
        <title>De no assembly of potato wild relative species, Solanum commersonii.</title>
        <authorList>
            <person name="Cho K."/>
        </authorList>
    </citation>
    <scope>NUCLEOTIDE SEQUENCE [LARGE SCALE GENOMIC DNA]</scope>
    <source>
        <strain evidence="1">LZ3.2</strain>
        <tissue evidence="1">Leaf</tissue>
    </source>
</reference>
<gene>
    <name evidence="1" type="ORF">H5410_052476</name>
</gene>
<comment type="caution">
    <text evidence="1">The sequence shown here is derived from an EMBL/GenBank/DDBJ whole genome shotgun (WGS) entry which is preliminary data.</text>
</comment>
<dbReference type="AlphaFoldDB" id="A0A9J5X0X6"/>
<dbReference type="OrthoDB" id="70874at2759"/>
<organism evidence="1 2">
    <name type="scientific">Solanum commersonii</name>
    <name type="common">Commerson's wild potato</name>
    <name type="synonym">Commerson's nightshade</name>
    <dbReference type="NCBI Taxonomy" id="4109"/>
    <lineage>
        <taxon>Eukaryota</taxon>
        <taxon>Viridiplantae</taxon>
        <taxon>Streptophyta</taxon>
        <taxon>Embryophyta</taxon>
        <taxon>Tracheophyta</taxon>
        <taxon>Spermatophyta</taxon>
        <taxon>Magnoliopsida</taxon>
        <taxon>eudicotyledons</taxon>
        <taxon>Gunneridae</taxon>
        <taxon>Pentapetalae</taxon>
        <taxon>asterids</taxon>
        <taxon>lamiids</taxon>
        <taxon>Solanales</taxon>
        <taxon>Solanaceae</taxon>
        <taxon>Solanoideae</taxon>
        <taxon>Solaneae</taxon>
        <taxon>Solanum</taxon>
    </lineage>
</organism>